<proteinExistence type="predicted"/>
<dbReference type="Gene3D" id="3.10.450.710">
    <property type="entry name" value="Tgt2/MlaC"/>
    <property type="match status" value="1"/>
</dbReference>
<reference evidence="2 3" key="1">
    <citation type="submission" date="2021-12" db="EMBL/GenBank/DDBJ databases">
        <title>Discovery of the Pendulisporaceae a myxobacterial family with distinct sporulation behavior and unique specialized metabolism.</title>
        <authorList>
            <person name="Garcia R."/>
            <person name="Popoff A."/>
            <person name="Bader C.D."/>
            <person name="Loehr J."/>
            <person name="Walesch S."/>
            <person name="Walt C."/>
            <person name="Boldt J."/>
            <person name="Bunk B."/>
            <person name="Haeckl F.J.F.P.J."/>
            <person name="Gunesch A.P."/>
            <person name="Birkelbach J."/>
            <person name="Nuebel U."/>
            <person name="Pietschmann T."/>
            <person name="Bach T."/>
            <person name="Mueller R."/>
        </authorList>
    </citation>
    <scope>NUCLEOTIDE SEQUENCE [LARGE SCALE GENOMIC DNA]</scope>
    <source>
        <strain evidence="2 3">MSr11954</strain>
    </source>
</reference>
<dbReference type="EMBL" id="CP089984">
    <property type="protein sequence ID" value="WXB12447.1"/>
    <property type="molecule type" value="Genomic_DNA"/>
</dbReference>
<name>A0ABZ2LTW4_9BACT</name>
<evidence type="ECO:0000313" key="3">
    <source>
        <dbReference type="Proteomes" id="UP001370348"/>
    </source>
</evidence>
<dbReference type="PANTHER" id="PTHR36573">
    <property type="entry name" value="INTERMEMBRANE PHOSPHOLIPID TRANSPORT SYSTEM BINDING PROTEIN MLAC"/>
    <property type="match status" value="1"/>
</dbReference>
<dbReference type="Pfam" id="PF05494">
    <property type="entry name" value="MlaC"/>
    <property type="match status" value="1"/>
</dbReference>
<dbReference type="RefSeq" id="WP_394822069.1">
    <property type="nucleotide sequence ID" value="NZ_CP089984.1"/>
</dbReference>
<evidence type="ECO:0000313" key="2">
    <source>
        <dbReference type="EMBL" id="WXB12447.1"/>
    </source>
</evidence>
<feature type="signal peptide" evidence="1">
    <location>
        <begin position="1"/>
        <end position="33"/>
    </location>
</feature>
<keyword evidence="3" id="KW-1185">Reference proteome</keyword>
<gene>
    <name evidence="2" type="ORF">LZC94_31940</name>
</gene>
<organism evidence="2 3">
    <name type="scientific">Pendulispora albinea</name>
    <dbReference type="NCBI Taxonomy" id="2741071"/>
    <lineage>
        <taxon>Bacteria</taxon>
        <taxon>Pseudomonadati</taxon>
        <taxon>Myxococcota</taxon>
        <taxon>Myxococcia</taxon>
        <taxon>Myxococcales</taxon>
        <taxon>Sorangiineae</taxon>
        <taxon>Pendulisporaceae</taxon>
        <taxon>Pendulispora</taxon>
    </lineage>
</organism>
<dbReference type="Proteomes" id="UP001370348">
    <property type="component" value="Chromosome"/>
</dbReference>
<sequence length="223" mass="24623">MKLRNFFRSIAFATVVAGLAVTSVSTISSPAFADEAADAQAFVQAQHAKISALLRQPASGSRDTQINSALETFVDYDELTRRAFGKPCPPALSGCTDHWGELNDSQKAEVRGLLKQLVEKNYRKNIIKTLDYEIAYKSAKAAALGDSKIRTEAQNKLKPRDPAVQVDYFVHLQGGSLKVVDIVTEGSSLTKNYYDQFHKMFVTAGQGYPYIVKKLNEKIAKKD</sequence>
<accession>A0ABZ2LTW4</accession>
<evidence type="ECO:0000256" key="1">
    <source>
        <dbReference type="SAM" id="SignalP"/>
    </source>
</evidence>
<feature type="chain" id="PRO_5045113241" evidence="1">
    <location>
        <begin position="34"/>
        <end position="223"/>
    </location>
</feature>
<dbReference type="InterPro" id="IPR042245">
    <property type="entry name" value="Tgt2/MlaC_sf"/>
</dbReference>
<dbReference type="PANTHER" id="PTHR36573:SF1">
    <property type="entry name" value="INTERMEMBRANE PHOSPHOLIPID TRANSPORT SYSTEM BINDING PROTEIN MLAC"/>
    <property type="match status" value="1"/>
</dbReference>
<keyword evidence="1" id="KW-0732">Signal</keyword>
<protein>
    <submittedName>
        <fullName evidence="2">ABC transporter substrate-binding protein</fullName>
    </submittedName>
</protein>
<dbReference type="InterPro" id="IPR008869">
    <property type="entry name" value="MlaC/ttg2D"/>
</dbReference>